<dbReference type="InterPro" id="IPR005828">
    <property type="entry name" value="MFS_sugar_transport-like"/>
</dbReference>
<dbReference type="GO" id="GO:0016020">
    <property type="term" value="C:membrane"/>
    <property type="evidence" value="ECO:0007669"/>
    <property type="project" value="UniProtKB-SubCell"/>
</dbReference>
<dbReference type="SUPFAM" id="SSF103473">
    <property type="entry name" value="MFS general substrate transporter"/>
    <property type="match status" value="1"/>
</dbReference>
<dbReference type="InterPro" id="IPR036259">
    <property type="entry name" value="MFS_trans_sf"/>
</dbReference>
<dbReference type="PROSITE" id="PS50850">
    <property type="entry name" value="MFS"/>
    <property type="match status" value="1"/>
</dbReference>
<keyword evidence="3 5" id="KW-1133">Transmembrane helix</keyword>
<feature type="transmembrane region" description="Helical" evidence="5">
    <location>
        <begin position="41"/>
        <end position="60"/>
    </location>
</feature>
<name>A0A0D6PIF9_9PROT</name>
<accession>A0A0D6PIF9</accession>
<dbReference type="Gene3D" id="1.20.1250.20">
    <property type="entry name" value="MFS general substrate transporter like domains"/>
    <property type="match status" value="1"/>
</dbReference>
<evidence type="ECO:0000256" key="1">
    <source>
        <dbReference type="ARBA" id="ARBA00004370"/>
    </source>
</evidence>
<evidence type="ECO:0000256" key="2">
    <source>
        <dbReference type="ARBA" id="ARBA00022692"/>
    </source>
</evidence>
<keyword evidence="2 5" id="KW-0812">Transmembrane</keyword>
<comment type="subcellular location">
    <subcellularLocation>
        <location evidence="1">Membrane</location>
    </subcellularLocation>
</comment>
<evidence type="ECO:0000313" key="7">
    <source>
        <dbReference type="EMBL" id="GAN80998.1"/>
    </source>
</evidence>
<evidence type="ECO:0000256" key="5">
    <source>
        <dbReference type="SAM" id="Phobius"/>
    </source>
</evidence>
<organism evidence="7 8">
    <name type="scientific">Acidocella aminolytica 101 = DSM 11237</name>
    <dbReference type="NCBI Taxonomy" id="1120923"/>
    <lineage>
        <taxon>Bacteria</taxon>
        <taxon>Pseudomonadati</taxon>
        <taxon>Pseudomonadota</taxon>
        <taxon>Alphaproteobacteria</taxon>
        <taxon>Acetobacterales</taxon>
        <taxon>Acidocellaceae</taxon>
        <taxon>Acidocella</taxon>
    </lineage>
</organism>
<dbReference type="PANTHER" id="PTHR48021">
    <property type="match status" value="1"/>
</dbReference>
<dbReference type="Pfam" id="PF00083">
    <property type="entry name" value="Sugar_tr"/>
    <property type="match status" value="1"/>
</dbReference>
<sequence>MFPTKVRATAVGLCTGTSRIGAAIGTFATPLALTNLGLSNTMWIATGVALVGATASYFMAPETNGKALEEAAGL</sequence>
<dbReference type="GO" id="GO:0022857">
    <property type="term" value="F:transmembrane transporter activity"/>
    <property type="evidence" value="ECO:0007669"/>
    <property type="project" value="InterPro"/>
</dbReference>
<dbReference type="Proteomes" id="UP000032668">
    <property type="component" value="Unassembled WGS sequence"/>
</dbReference>
<proteinExistence type="predicted"/>
<evidence type="ECO:0000259" key="6">
    <source>
        <dbReference type="PROSITE" id="PS50850"/>
    </source>
</evidence>
<dbReference type="EMBL" id="BANC01000066">
    <property type="protein sequence ID" value="GAN80998.1"/>
    <property type="molecule type" value="Genomic_DNA"/>
</dbReference>
<evidence type="ECO:0000256" key="3">
    <source>
        <dbReference type="ARBA" id="ARBA00022989"/>
    </source>
</evidence>
<dbReference type="AlphaFoldDB" id="A0A0D6PIF9"/>
<keyword evidence="8" id="KW-1185">Reference proteome</keyword>
<dbReference type="RefSeq" id="WP_083553831.1">
    <property type="nucleotide sequence ID" value="NZ_BANC01000066.1"/>
</dbReference>
<dbReference type="InterPro" id="IPR050549">
    <property type="entry name" value="MFS_Trehalose_Transporter"/>
</dbReference>
<feature type="domain" description="Major facilitator superfamily (MFS) profile" evidence="6">
    <location>
        <begin position="1"/>
        <end position="64"/>
    </location>
</feature>
<gene>
    <name evidence="7" type="ORF">Aam_068_005</name>
</gene>
<protein>
    <submittedName>
        <fullName evidence="7">Major facilitator superfamily transporter</fullName>
    </submittedName>
</protein>
<reference evidence="7 8" key="1">
    <citation type="submission" date="2012-11" db="EMBL/GenBank/DDBJ databases">
        <title>Whole genome sequence of Acidocella aminolytica 101 = DSM 11237.</title>
        <authorList>
            <person name="Azuma Y."/>
            <person name="Higashiura N."/>
            <person name="Hirakawa H."/>
            <person name="Matsushita K."/>
        </authorList>
    </citation>
    <scope>NUCLEOTIDE SEQUENCE [LARGE SCALE GENOMIC DNA]</scope>
    <source>
        <strain evidence="8">101 / DSM 11237</strain>
    </source>
</reference>
<dbReference type="PANTHER" id="PTHR48021:SF1">
    <property type="entry name" value="GH07001P-RELATED"/>
    <property type="match status" value="1"/>
</dbReference>
<evidence type="ECO:0000256" key="4">
    <source>
        <dbReference type="ARBA" id="ARBA00023136"/>
    </source>
</evidence>
<keyword evidence="4 5" id="KW-0472">Membrane</keyword>
<dbReference type="InterPro" id="IPR020846">
    <property type="entry name" value="MFS_dom"/>
</dbReference>
<evidence type="ECO:0000313" key="8">
    <source>
        <dbReference type="Proteomes" id="UP000032668"/>
    </source>
</evidence>
<comment type="caution">
    <text evidence="7">The sequence shown here is derived from an EMBL/GenBank/DDBJ whole genome shotgun (WGS) entry which is preliminary data.</text>
</comment>